<evidence type="ECO:0000259" key="6">
    <source>
        <dbReference type="Pfam" id="PF00849"/>
    </source>
</evidence>
<evidence type="ECO:0000256" key="3">
    <source>
        <dbReference type="ARBA" id="ARBA00023235"/>
    </source>
</evidence>
<dbReference type="GO" id="GO:0003723">
    <property type="term" value="F:RNA binding"/>
    <property type="evidence" value="ECO:0007669"/>
    <property type="project" value="InterPro"/>
</dbReference>
<name>A0A498DDL5_9BACI</name>
<dbReference type="InterPro" id="IPR006224">
    <property type="entry name" value="PsdUridine_synth_RluA-like_CS"/>
</dbReference>
<dbReference type="RefSeq" id="WP_121522663.1">
    <property type="nucleotide sequence ID" value="NZ_RCHR01000003.1"/>
</dbReference>
<dbReference type="InterPro" id="IPR050188">
    <property type="entry name" value="RluA_PseudoU_synthase"/>
</dbReference>
<gene>
    <name evidence="7" type="ORF">D8M04_09395</name>
</gene>
<dbReference type="InterPro" id="IPR006145">
    <property type="entry name" value="PsdUridine_synth_RsuA/RluA"/>
</dbReference>
<dbReference type="Pfam" id="PF00849">
    <property type="entry name" value="PseudoU_synth_2"/>
    <property type="match status" value="1"/>
</dbReference>
<protein>
    <recommendedName>
        <fullName evidence="5">Pseudouridine synthase</fullName>
        <ecNumber evidence="5">5.4.99.-</ecNumber>
    </recommendedName>
</protein>
<dbReference type="PROSITE" id="PS01129">
    <property type="entry name" value="PSI_RLU"/>
    <property type="match status" value="1"/>
</dbReference>
<comment type="catalytic activity">
    <reaction evidence="1 5">
        <text>a uridine in RNA = a pseudouridine in RNA</text>
        <dbReference type="Rhea" id="RHEA:48348"/>
        <dbReference type="Rhea" id="RHEA-COMP:12068"/>
        <dbReference type="Rhea" id="RHEA-COMP:12069"/>
        <dbReference type="ChEBI" id="CHEBI:65314"/>
        <dbReference type="ChEBI" id="CHEBI:65315"/>
    </reaction>
</comment>
<dbReference type="CDD" id="cd02869">
    <property type="entry name" value="PseudoU_synth_RluA_like"/>
    <property type="match status" value="1"/>
</dbReference>
<dbReference type="InterPro" id="IPR006225">
    <property type="entry name" value="PsdUridine_synth_RluC/D"/>
</dbReference>
<dbReference type="Gene3D" id="3.30.2350.10">
    <property type="entry name" value="Pseudouridine synthase"/>
    <property type="match status" value="1"/>
</dbReference>
<evidence type="ECO:0000256" key="4">
    <source>
        <dbReference type="PIRSR" id="PIRSR606225-1"/>
    </source>
</evidence>
<comment type="caution">
    <text evidence="7">The sequence shown here is derived from an EMBL/GenBank/DDBJ whole genome shotgun (WGS) entry which is preliminary data.</text>
</comment>
<dbReference type="AlphaFoldDB" id="A0A498DDL5"/>
<dbReference type="NCBIfam" id="TIGR00005">
    <property type="entry name" value="rluA_subfam"/>
    <property type="match status" value="1"/>
</dbReference>
<dbReference type="PANTHER" id="PTHR21600:SF35">
    <property type="entry name" value="PSEUDOURIDINE SYNTHASE"/>
    <property type="match status" value="1"/>
</dbReference>
<comment type="similarity">
    <text evidence="2 5">Belongs to the pseudouridine synthase RluA family.</text>
</comment>
<dbReference type="InterPro" id="IPR020103">
    <property type="entry name" value="PsdUridine_synth_cat_dom_sf"/>
</dbReference>
<dbReference type="GO" id="GO:0140098">
    <property type="term" value="F:catalytic activity, acting on RNA"/>
    <property type="evidence" value="ECO:0007669"/>
    <property type="project" value="UniProtKB-ARBA"/>
</dbReference>
<dbReference type="PANTHER" id="PTHR21600">
    <property type="entry name" value="MITOCHONDRIAL RNA PSEUDOURIDINE SYNTHASE"/>
    <property type="match status" value="1"/>
</dbReference>
<dbReference type="EC" id="5.4.99.-" evidence="5"/>
<evidence type="ECO:0000256" key="2">
    <source>
        <dbReference type="ARBA" id="ARBA00010876"/>
    </source>
</evidence>
<dbReference type="SUPFAM" id="SSF55120">
    <property type="entry name" value="Pseudouridine synthase"/>
    <property type="match status" value="1"/>
</dbReference>
<dbReference type="EMBL" id="RCHR01000003">
    <property type="protein sequence ID" value="RLL45074.1"/>
    <property type="molecule type" value="Genomic_DNA"/>
</dbReference>
<comment type="function">
    <text evidence="5">Responsible for synthesis of pseudouridine from uracil.</text>
</comment>
<dbReference type="FunFam" id="3.30.2350.10:FF:000005">
    <property type="entry name" value="Pseudouridine synthase"/>
    <property type="match status" value="1"/>
</dbReference>
<evidence type="ECO:0000313" key="8">
    <source>
        <dbReference type="Proteomes" id="UP000270219"/>
    </source>
</evidence>
<evidence type="ECO:0000313" key="7">
    <source>
        <dbReference type="EMBL" id="RLL45074.1"/>
    </source>
</evidence>
<feature type="domain" description="Pseudouridine synthase RsuA/RluA-like" evidence="6">
    <location>
        <begin position="86"/>
        <end position="235"/>
    </location>
</feature>
<evidence type="ECO:0000256" key="1">
    <source>
        <dbReference type="ARBA" id="ARBA00000073"/>
    </source>
</evidence>
<dbReference type="Proteomes" id="UP000270219">
    <property type="component" value="Unassembled WGS sequence"/>
</dbReference>
<dbReference type="GO" id="GO:0009982">
    <property type="term" value="F:pseudouridine synthase activity"/>
    <property type="evidence" value="ECO:0007669"/>
    <property type="project" value="InterPro"/>
</dbReference>
<sequence>MKWVISQEHHKMLVRDYLKDVGRFSRRILIDVKKNGKILVNGLERTVRHVLLEGDQLQVVFPPETIGTYMKKENIPLNIVYEDEAVVVIDKPAGIPTIPSLHHPAASLANGLLAYYEKMDIPYTVHVVTRLDRDTSGLVLIAKHRYSHSLLAASQKSGKIKRKYQAIVEGIPAEKEGKIDAPIGRKKDSIIERMVLETGKPALTHYRRLNTYTSHSLLDIQLETGRTHQIRVHFAYLHHPLAGDDLYGGQTNIINRQALHCYELTFEHPFSHEMIQITSNLPDDMLSALKRIEKD</sequence>
<proteinExistence type="inferred from homology"/>
<organism evidence="7 8">
    <name type="scientific">Oceanobacillus piezotolerans</name>
    <dbReference type="NCBI Taxonomy" id="2448030"/>
    <lineage>
        <taxon>Bacteria</taxon>
        <taxon>Bacillati</taxon>
        <taxon>Bacillota</taxon>
        <taxon>Bacilli</taxon>
        <taxon>Bacillales</taxon>
        <taxon>Bacillaceae</taxon>
        <taxon>Oceanobacillus</taxon>
    </lineage>
</organism>
<feature type="active site" evidence="4">
    <location>
        <position position="132"/>
    </location>
</feature>
<accession>A0A498DDL5</accession>
<dbReference type="OrthoDB" id="9807829at2"/>
<keyword evidence="8" id="KW-1185">Reference proteome</keyword>
<dbReference type="GO" id="GO:0000455">
    <property type="term" value="P:enzyme-directed rRNA pseudouridine synthesis"/>
    <property type="evidence" value="ECO:0007669"/>
    <property type="project" value="TreeGrafter"/>
</dbReference>
<reference evidence="7 8" key="1">
    <citation type="submission" date="2018-10" db="EMBL/GenBank/DDBJ databases">
        <title>Oceanobacillus sp. YLB-02 draft genome.</title>
        <authorList>
            <person name="Yu L."/>
        </authorList>
    </citation>
    <scope>NUCLEOTIDE SEQUENCE [LARGE SCALE GENOMIC DNA]</scope>
    <source>
        <strain evidence="7 8">YLB-02</strain>
    </source>
</reference>
<evidence type="ECO:0000256" key="5">
    <source>
        <dbReference type="RuleBase" id="RU362028"/>
    </source>
</evidence>
<keyword evidence="3 5" id="KW-0413">Isomerase</keyword>